<dbReference type="EMBL" id="BDQI01000007">
    <property type="protein sequence ID" value="GAX52569.1"/>
    <property type="molecule type" value="Genomic_DNA"/>
</dbReference>
<dbReference type="Gene3D" id="2.60.40.1260">
    <property type="entry name" value="Lamin Tail domain"/>
    <property type="match status" value="1"/>
</dbReference>
<feature type="signal peptide" evidence="2">
    <location>
        <begin position="1"/>
        <end position="32"/>
    </location>
</feature>
<proteinExistence type="predicted"/>
<feature type="region of interest" description="Disordered" evidence="1">
    <location>
        <begin position="152"/>
        <end position="187"/>
    </location>
</feature>
<dbReference type="Proteomes" id="UP000217446">
    <property type="component" value="Unassembled WGS sequence"/>
</dbReference>
<evidence type="ECO:0000256" key="2">
    <source>
        <dbReference type="SAM" id="SignalP"/>
    </source>
</evidence>
<feature type="domain" description="LTD" evidence="3">
    <location>
        <begin position="37"/>
        <end position="152"/>
    </location>
</feature>
<keyword evidence="5" id="KW-1185">Reference proteome</keyword>
<dbReference type="InterPro" id="IPR036415">
    <property type="entry name" value="Lamin_tail_dom_sf"/>
</dbReference>
<dbReference type="PROSITE" id="PS51841">
    <property type="entry name" value="LTD"/>
    <property type="match status" value="1"/>
</dbReference>
<dbReference type="Pfam" id="PF00932">
    <property type="entry name" value="LTD"/>
    <property type="match status" value="1"/>
</dbReference>
<protein>
    <recommendedName>
        <fullName evidence="3">LTD domain-containing protein</fullName>
    </recommendedName>
</protein>
<dbReference type="STRING" id="1963.AQJ27_15005"/>
<evidence type="ECO:0000313" key="4">
    <source>
        <dbReference type="EMBL" id="GAX52569.1"/>
    </source>
</evidence>
<dbReference type="SUPFAM" id="SSF74853">
    <property type="entry name" value="Lamin A/C globular tail domain"/>
    <property type="match status" value="1"/>
</dbReference>
<feature type="compositionally biased region" description="Basic and acidic residues" evidence="1">
    <location>
        <begin position="152"/>
        <end position="177"/>
    </location>
</feature>
<dbReference type="RefSeq" id="WP_067367952.1">
    <property type="nucleotide sequence ID" value="NZ_BDQI01000007.1"/>
</dbReference>
<comment type="caution">
    <text evidence="4">The sequence shown here is derived from an EMBL/GenBank/DDBJ whole genome shotgun (WGS) entry which is preliminary data.</text>
</comment>
<organism evidence="4 5">
    <name type="scientific">Streptomyces olivochromogenes</name>
    <dbReference type="NCBI Taxonomy" id="1963"/>
    <lineage>
        <taxon>Bacteria</taxon>
        <taxon>Bacillati</taxon>
        <taxon>Actinomycetota</taxon>
        <taxon>Actinomycetes</taxon>
        <taxon>Kitasatosporales</taxon>
        <taxon>Streptomycetaceae</taxon>
        <taxon>Streptomyces</taxon>
    </lineage>
</organism>
<evidence type="ECO:0000313" key="5">
    <source>
        <dbReference type="Proteomes" id="UP000217446"/>
    </source>
</evidence>
<keyword evidence="2" id="KW-0732">Signal</keyword>
<reference evidence="5" key="1">
    <citation type="submission" date="2017-05" db="EMBL/GenBank/DDBJ databases">
        <title>Streptomyces olivochromogenes NBRC 3561 whole genome shotgun sequence.</title>
        <authorList>
            <person name="Dohra H."/>
            <person name="Kodani S."/>
        </authorList>
    </citation>
    <scope>NUCLEOTIDE SEQUENCE [LARGE SCALE GENOMIC DNA]</scope>
    <source>
        <strain evidence="5">NBRC 3561</strain>
    </source>
</reference>
<feature type="chain" id="PRO_5012287074" description="LTD domain-containing protein" evidence="2">
    <location>
        <begin position="33"/>
        <end position="187"/>
    </location>
</feature>
<gene>
    <name evidence="4" type="ORF">SO3561_04085</name>
</gene>
<dbReference type="InterPro" id="IPR001322">
    <property type="entry name" value="Lamin_tail_dom"/>
</dbReference>
<evidence type="ECO:0000259" key="3">
    <source>
        <dbReference type="PROSITE" id="PS51841"/>
    </source>
</evidence>
<dbReference type="AlphaFoldDB" id="A0A250VEN6"/>
<sequence length="187" mass="20480">MTASQTFTARRLAAAALSAAALVGAAALPAAADGSGPRGPQVEISKVQYDAPGHGSRSNRSLNEEWVQITNSGRDSVNLDDWTLSNRQGRVYTFHHLRLNGHSTVRVHTGVGRDTYRDVYQDRRNFVWDDRKDTATLRNDHRRVVDTISWDARHHGDDGRGHGDNRGHGSDRGHGDNHGGGPGHGHR</sequence>
<evidence type="ECO:0000256" key="1">
    <source>
        <dbReference type="SAM" id="MobiDB-lite"/>
    </source>
</evidence>
<accession>A0A250VEN6</accession>
<feature type="compositionally biased region" description="Gly residues" evidence="1">
    <location>
        <begin position="178"/>
        <end position="187"/>
    </location>
</feature>
<name>A0A250VEN6_STROL</name>